<comment type="caution">
    <text evidence="3">The sequence shown here is derived from an EMBL/GenBank/DDBJ whole genome shotgun (WGS) entry which is preliminary data.</text>
</comment>
<organism evidence="3 4">
    <name type="scientific">Carnegiea gigantea</name>
    <dbReference type="NCBI Taxonomy" id="171969"/>
    <lineage>
        <taxon>Eukaryota</taxon>
        <taxon>Viridiplantae</taxon>
        <taxon>Streptophyta</taxon>
        <taxon>Embryophyta</taxon>
        <taxon>Tracheophyta</taxon>
        <taxon>Spermatophyta</taxon>
        <taxon>Magnoliopsida</taxon>
        <taxon>eudicotyledons</taxon>
        <taxon>Gunneridae</taxon>
        <taxon>Pentapetalae</taxon>
        <taxon>Caryophyllales</taxon>
        <taxon>Cactineae</taxon>
        <taxon>Cactaceae</taxon>
        <taxon>Cactoideae</taxon>
        <taxon>Echinocereeae</taxon>
        <taxon>Carnegiea</taxon>
    </lineage>
</organism>
<dbReference type="OrthoDB" id="1886686at2759"/>
<dbReference type="Pfam" id="PF26175">
    <property type="entry name" value="HTH_FAR1"/>
    <property type="match status" value="1"/>
</dbReference>
<evidence type="ECO:0000259" key="2">
    <source>
        <dbReference type="Pfam" id="PF26175"/>
    </source>
</evidence>
<dbReference type="Pfam" id="PF10551">
    <property type="entry name" value="MULE"/>
    <property type="match status" value="1"/>
</dbReference>
<proteinExistence type="predicted"/>
<dbReference type="EMBL" id="JAKOGI010000333">
    <property type="protein sequence ID" value="KAJ8436708.1"/>
    <property type="molecule type" value="Genomic_DNA"/>
</dbReference>
<dbReference type="Proteomes" id="UP001153076">
    <property type="component" value="Unassembled WGS sequence"/>
</dbReference>
<feature type="domain" description="FAR1-related sequence 11-like HTH-like" evidence="2">
    <location>
        <begin position="130"/>
        <end position="174"/>
    </location>
</feature>
<dbReference type="InterPro" id="IPR018289">
    <property type="entry name" value="MULE_transposase_dom"/>
</dbReference>
<evidence type="ECO:0008006" key="5">
    <source>
        <dbReference type="Google" id="ProtNLM"/>
    </source>
</evidence>
<dbReference type="InterPro" id="IPR058778">
    <property type="entry name" value="HTH_FAR1-11-like"/>
</dbReference>
<feature type="domain" description="MULE transposase" evidence="1">
    <location>
        <begin position="185"/>
        <end position="232"/>
    </location>
</feature>
<dbReference type="PANTHER" id="PTHR47718">
    <property type="entry name" value="OS01G0519700 PROTEIN"/>
    <property type="match status" value="1"/>
</dbReference>
<accession>A0A9Q1QC09</accession>
<gene>
    <name evidence="3" type="ORF">Cgig2_027229</name>
</gene>
<sequence length="268" mass="31466">MNIGLNEIPYENYEPFIGQAFGSKEEALVFYRNYADERHGFGIRKDRYDKRNNKIVRRDLSCHRARKNPIKIKGKGSPPDVSAMLIWRITLRRVFEIFPEEWHVSRFVKQHNHEVLLPHETCLLPCNRVITPEDEENILLYKGDGLSLEKKVEHGGLPFIEKDIRNLFTKMKKMIALDDAMDLIESMKLAQEANIKKPPKTIITDQDPWMSDTIASEMPTAKHSYCIWHITSKFSGWFMALLRSKYQNWCDEFYMLCKLNSPEAIEEN</sequence>
<name>A0A9Q1QC09_9CARY</name>
<reference evidence="3" key="1">
    <citation type="submission" date="2022-04" db="EMBL/GenBank/DDBJ databases">
        <title>Carnegiea gigantea Genome sequencing and assembly v2.</title>
        <authorList>
            <person name="Copetti D."/>
            <person name="Sanderson M.J."/>
            <person name="Burquez A."/>
            <person name="Wojciechowski M.F."/>
        </authorList>
    </citation>
    <scope>NUCLEOTIDE SEQUENCE</scope>
    <source>
        <strain evidence="3">SGP5-SGP5p</strain>
        <tissue evidence="3">Aerial part</tissue>
    </source>
</reference>
<evidence type="ECO:0000259" key="1">
    <source>
        <dbReference type="Pfam" id="PF10551"/>
    </source>
</evidence>
<keyword evidence="4" id="KW-1185">Reference proteome</keyword>
<evidence type="ECO:0000313" key="4">
    <source>
        <dbReference type="Proteomes" id="UP001153076"/>
    </source>
</evidence>
<protein>
    <recommendedName>
        <fullName evidence="5">Protein FAR1-RELATED SEQUENCE</fullName>
    </recommendedName>
</protein>
<evidence type="ECO:0000313" key="3">
    <source>
        <dbReference type="EMBL" id="KAJ8436708.1"/>
    </source>
</evidence>
<dbReference type="AlphaFoldDB" id="A0A9Q1QC09"/>